<organism evidence="2 3">
    <name type="scientific">Sphingomonas canadensis</name>
    <dbReference type="NCBI Taxonomy" id="1219257"/>
    <lineage>
        <taxon>Bacteria</taxon>
        <taxon>Pseudomonadati</taxon>
        <taxon>Pseudomonadota</taxon>
        <taxon>Alphaproteobacteria</taxon>
        <taxon>Sphingomonadales</taxon>
        <taxon>Sphingomonadaceae</taxon>
        <taxon>Sphingomonas</taxon>
    </lineage>
</organism>
<comment type="caution">
    <text evidence="2">The sequence shown here is derived from an EMBL/GenBank/DDBJ whole genome shotgun (WGS) entry which is preliminary data.</text>
</comment>
<reference evidence="3" key="1">
    <citation type="journal article" date="2019" name="Int. J. Syst. Evol. Microbiol.">
        <title>The Global Catalogue of Microorganisms (GCM) 10K type strain sequencing project: providing services to taxonomists for standard genome sequencing and annotation.</title>
        <authorList>
            <consortium name="The Broad Institute Genomics Platform"/>
            <consortium name="The Broad Institute Genome Sequencing Center for Infectious Disease"/>
            <person name="Wu L."/>
            <person name="Ma J."/>
        </authorList>
    </citation>
    <scope>NUCLEOTIDE SEQUENCE [LARGE SCALE GENOMIC DNA]</scope>
    <source>
        <strain evidence="3">CCUG 62982</strain>
    </source>
</reference>
<gene>
    <name evidence="2" type="ORF">ACFQ1E_03790</name>
</gene>
<evidence type="ECO:0008006" key="4">
    <source>
        <dbReference type="Google" id="ProtNLM"/>
    </source>
</evidence>
<dbReference type="InterPro" id="IPR008979">
    <property type="entry name" value="Galactose-bd-like_sf"/>
</dbReference>
<evidence type="ECO:0000256" key="1">
    <source>
        <dbReference type="SAM" id="SignalP"/>
    </source>
</evidence>
<dbReference type="EMBL" id="JBHTJG010000001">
    <property type="protein sequence ID" value="MFD0945455.1"/>
    <property type="molecule type" value="Genomic_DNA"/>
</dbReference>
<evidence type="ECO:0000313" key="3">
    <source>
        <dbReference type="Proteomes" id="UP001596977"/>
    </source>
</evidence>
<evidence type="ECO:0000313" key="2">
    <source>
        <dbReference type="EMBL" id="MFD0945455.1"/>
    </source>
</evidence>
<protein>
    <recommendedName>
        <fullName evidence="4">CBM-cenC domain-containing protein</fullName>
    </recommendedName>
</protein>
<sequence>MKLRMGFALGMLALAAALPAVAPAAAQDAEAEAANRIINNSRPDSFQVFGLKQAPRAHKDPSVQEGRALRLALPGGGGDPWRIGINVPILAPVKAGDRIVIYFWARAEKLEDGKATARIAAAQLQLARDPYTPVFAGSAEATGEWKLFQVQGRADRDYAKGDLCVGFHLNTGAHTIDIGPVAAMNMGQ</sequence>
<accession>A0ABW3H1W5</accession>
<dbReference type="Proteomes" id="UP001596977">
    <property type="component" value="Unassembled WGS sequence"/>
</dbReference>
<dbReference type="Gene3D" id="2.60.120.260">
    <property type="entry name" value="Galactose-binding domain-like"/>
    <property type="match status" value="1"/>
</dbReference>
<proteinExistence type="predicted"/>
<feature type="signal peptide" evidence="1">
    <location>
        <begin position="1"/>
        <end position="26"/>
    </location>
</feature>
<name>A0ABW3H1W5_9SPHN</name>
<feature type="chain" id="PRO_5045497287" description="CBM-cenC domain-containing protein" evidence="1">
    <location>
        <begin position="27"/>
        <end position="188"/>
    </location>
</feature>
<keyword evidence="3" id="KW-1185">Reference proteome</keyword>
<dbReference type="RefSeq" id="WP_264942304.1">
    <property type="nucleotide sequence ID" value="NZ_JAPDRA010000001.1"/>
</dbReference>
<dbReference type="SUPFAM" id="SSF49785">
    <property type="entry name" value="Galactose-binding domain-like"/>
    <property type="match status" value="1"/>
</dbReference>
<keyword evidence="1" id="KW-0732">Signal</keyword>